<dbReference type="Proteomes" id="UP001564408">
    <property type="component" value="Unassembled WGS sequence"/>
</dbReference>
<evidence type="ECO:0000256" key="1">
    <source>
        <dbReference type="SAM" id="Phobius"/>
    </source>
</evidence>
<keyword evidence="1" id="KW-1133">Transmembrane helix</keyword>
<evidence type="ECO:0008006" key="4">
    <source>
        <dbReference type="Google" id="ProtNLM"/>
    </source>
</evidence>
<keyword evidence="1" id="KW-0472">Membrane</keyword>
<name>A0ABV4BK32_9GAMM</name>
<organism evidence="2 3">
    <name type="scientific">Thioalkalicoccus limnaeus</name>
    <dbReference type="NCBI Taxonomy" id="120681"/>
    <lineage>
        <taxon>Bacteria</taxon>
        <taxon>Pseudomonadati</taxon>
        <taxon>Pseudomonadota</taxon>
        <taxon>Gammaproteobacteria</taxon>
        <taxon>Chromatiales</taxon>
        <taxon>Chromatiaceae</taxon>
        <taxon>Thioalkalicoccus</taxon>
    </lineage>
</organism>
<keyword evidence="1" id="KW-0812">Transmembrane</keyword>
<keyword evidence="3" id="KW-1185">Reference proteome</keyword>
<accession>A0ABV4BK32</accession>
<sequence length="204" mass="23303">MSRSSPFEQTETGRDHERGLSLAETLLPVKWAAARVLFILYIGFALFTVVGGILTAPLATWYFFGDWRFWRHWRPVLRLYGQGWRVLGLMVRGESGFMFDVPLTAPPYSAPVPNLTEINPEWAHGSACGECSRCCEKIHCPILDQDTGFCGGYDSFYWRYFNCGRFPSNQREIDYYGCPKWVMKEVRVAPPTLEAKVASDRPCP</sequence>
<proteinExistence type="predicted"/>
<feature type="transmembrane region" description="Helical" evidence="1">
    <location>
        <begin position="38"/>
        <end position="64"/>
    </location>
</feature>
<protein>
    <recommendedName>
        <fullName evidence="4">4Fe-4S ferredoxin-type domain-containing protein</fullName>
    </recommendedName>
</protein>
<comment type="caution">
    <text evidence="2">The sequence shown here is derived from an EMBL/GenBank/DDBJ whole genome shotgun (WGS) entry which is preliminary data.</text>
</comment>
<gene>
    <name evidence="2" type="ORF">ABC977_17200</name>
</gene>
<evidence type="ECO:0000313" key="3">
    <source>
        <dbReference type="Proteomes" id="UP001564408"/>
    </source>
</evidence>
<reference evidence="2 3" key="1">
    <citation type="submission" date="2024-05" db="EMBL/GenBank/DDBJ databases">
        <title>Genome Sequence and Characterization of the New Strain Purple Sulfur Bacterium of Genus Thioalkalicoccus.</title>
        <authorList>
            <person name="Bryantseva I.A."/>
            <person name="Kyndt J.A."/>
            <person name="Imhoff J.F."/>
        </authorList>
    </citation>
    <scope>NUCLEOTIDE SEQUENCE [LARGE SCALE GENOMIC DNA]</scope>
    <source>
        <strain evidence="2 3">Um2</strain>
    </source>
</reference>
<dbReference type="RefSeq" id="WP_369668521.1">
    <property type="nucleotide sequence ID" value="NZ_JBDKXB010000044.1"/>
</dbReference>
<evidence type="ECO:0000313" key="2">
    <source>
        <dbReference type="EMBL" id="MEY6434139.1"/>
    </source>
</evidence>
<dbReference type="EMBL" id="JBDKXB010000044">
    <property type="protein sequence ID" value="MEY6434139.1"/>
    <property type="molecule type" value="Genomic_DNA"/>
</dbReference>